<dbReference type="AlphaFoldDB" id="A0ABD0LTM2"/>
<protein>
    <submittedName>
        <fullName evidence="2">Uncharacterized protein</fullName>
    </submittedName>
</protein>
<evidence type="ECO:0000313" key="2">
    <source>
        <dbReference type="EMBL" id="KAK7502710.1"/>
    </source>
</evidence>
<organism evidence="2 3">
    <name type="scientific">Batillaria attramentaria</name>
    <dbReference type="NCBI Taxonomy" id="370345"/>
    <lineage>
        <taxon>Eukaryota</taxon>
        <taxon>Metazoa</taxon>
        <taxon>Spiralia</taxon>
        <taxon>Lophotrochozoa</taxon>
        <taxon>Mollusca</taxon>
        <taxon>Gastropoda</taxon>
        <taxon>Caenogastropoda</taxon>
        <taxon>Sorbeoconcha</taxon>
        <taxon>Cerithioidea</taxon>
        <taxon>Batillariidae</taxon>
        <taxon>Batillaria</taxon>
    </lineage>
</organism>
<keyword evidence="3" id="KW-1185">Reference proteome</keyword>
<dbReference type="EMBL" id="JACVVK020000024">
    <property type="protein sequence ID" value="KAK7502710.1"/>
    <property type="molecule type" value="Genomic_DNA"/>
</dbReference>
<comment type="caution">
    <text evidence="2">The sequence shown here is derived from an EMBL/GenBank/DDBJ whole genome shotgun (WGS) entry which is preliminary data.</text>
</comment>
<gene>
    <name evidence="2" type="ORF">BaRGS_00005960</name>
</gene>
<sequence>MRAHRSASHRSAQRAELKADGRGGEGSQRGKPPQLERVSQGMAVCPTDRELGAELLDTVLMSDEQFSPFSNIIEDMVRGLSCTGQVNTDQFCYFLCRVFESVGGQPSLQGSLLKLLTAAQSTPLSGELDHCGRCVLKSAALRHAGLPVLRWLQVRRLLDIQVIDNREENTIFEVLRRIGATPVRPSFSVQKALIISFHQVSNRLSRSQ</sequence>
<feature type="compositionally biased region" description="Basic and acidic residues" evidence="1">
    <location>
        <begin position="13"/>
        <end position="23"/>
    </location>
</feature>
<reference evidence="2 3" key="1">
    <citation type="journal article" date="2023" name="Sci. Data">
        <title>Genome assembly of the Korean intertidal mud-creeper Batillaria attramentaria.</title>
        <authorList>
            <person name="Patra A.K."/>
            <person name="Ho P.T."/>
            <person name="Jun S."/>
            <person name="Lee S.J."/>
            <person name="Kim Y."/>
            <person name="Won Y.J."/>
        </authorList>
    </citation>
    <scope>NUCLEOTIDE SEQUENCE [LARGE SCALE GENOMIC DNA]</scope>
    <source>
        <strain evidence="2">Wonlab-2016</strain>
    </source>
</reference>
<name>A0ABD0LTM2_9CAEN</name>
<accession>A0ABD0LTM2</accession>
<feature type="region of interest" description="Disordered" evidence="1">
    <location>
        <begin position="1"/>
        <end position="40"/>
    </location>
</feature>
<dbReference type="Proteomes" id="UP001519460">
    <property type="component" value="Unassembled WGS sequence"/>
</dbReference>
<evidence type="ECO:0000256" key="1">
    <source>
        <dbReference type="SAM" id="MobiDB-lite"/>
    </source>
</evidence>
<feature type="compositionally biased region" description="Basic residues" evidence="1">
    <location>
        <begin position="1"/>
        <end position="12"/>
    </location>
</feature>
<proteinExistence type="predicted"/>
<evidence type="ECO:0000313" key="3">
    <source>
        <dbReference type="Proteomes" id="UP001519460"/>
    </source>
</evidence>